<keyword evidence="3" id="KW-0813">Transport</keyword>
<keyword evidence="4" id="KW-0732">Signal</keyword>
<dbReference type="CDD" id="cd01005">
    <property type="entry name" value="PBP2_CysP"/>
    <property type="match status" value="1"/>
</dbReference>
<dbReference type="InterPro" id="IPR005669">
    <property type="entry name" value="Thiosulph/SO4-bd"/>
</dbReference>
<evidence type="ECO:0000313" key="6">
    <source>
        <dbReference type="EMBL" id="KWT67096.1"/>
    </source>
</evidence>
<evidence type="ECO:0000256" key="2">
    <source>
        <dbReference type="ARBA" id="ARBA00006099"/>
    </source>
</evidence>
<keyword evidence="7" id="KW-1185">Reference proteome</keyword>
<dbReference type="GO" id="GO:0042597">
    <property type="term" value="C:periplasmic space"/>
    <property type="evidence" value="ECO:0007669"/>
    <property type="project" value="UniProtKB-SubCell"/>
</dbReference>
<comment type="caution">
    <text evidence="6">The sequence shown here is derived from an EMBL/GenBank/DDBJ whole genome shotgun (WGS) entry which is preliminary data.</text>
</comment>
<dbReference type="STRING" id="121290.APY04_2083"/>
<name>A0A109BE59_HYPSL</name>
<dbReference type="NCBIfam" id="NF008106">
    <property type="entry name" value="PRK10852.1"/>
    <property type="match status" value="1"/>
</dbReference>
<dbReference type="GO" id="GO:0006412">
    <property type="term" value="P:translation"/>
    <property type="evidence" value="ECO:0007669"/>
    <property type="project" value="InterPro"/>
</dbReference>
<dbReference type="Gene3D" id="3.40.190.10">
    <property type="entry name" value="Periplasmic binding protein-like II"/>
    <property type="match status" value="2"/>
</dbReference>
<dbReference type="OrthoDB" id="9802127at2"/>
<keyword evidence="5" id="KW-0574">Periplasm</keyword>
<dbReference type="NCBIfam" id="NF008022">
    <property type="entry name" value="PRK10752.1"/>
    <property type="match status" value="1"/>
</dbReference>
<comment type="similarity">
    <text evidence="2">Belongs to the prokaryotic sulfate-binding protein family.</text>
</comment>
<dbReference type="GO" id="GO:0005840">
    <property type="term" value="C:ribosome"/>
    <property type="evidence" value="ECO:0007669"/>
    <property type="project" value="InterPro"/>
</dbReference>
<organism evidence="6 7">
    <name type="scientific">Hyphomicrobium sulfonivorans</name>
    <dbReference type="NCBI Taxonomy" id="121290"/>
    <lineage>
        <taxon>Bacteria</taxon>
        <taxon>Pseudomonadati</taxon>
        <taxon>Pseudomonadota</taxon>
        <taxon>Alphaproteobacteria</taxon>
        <taxon>Hyphomicrobiales</taxon>
        <taxon>Hyphomicrobiaceae</taxon>
        <taxon>Hyphomicrobium</taxon>
    </lineage>
</organism>
<dbReference type="EMBL" id="LMTR01000066">
    <property type="protein sequence ID" value="KWT67096.1"/>
    <property type="molecule type" value="Genomic_DNA"/>
</dbReference>
<dbReference type="RefSeq" id="WP_068462193.1">
    <property type="nucleotide sequence ID" value="NZ_LMTR01000066.1"/>
</dbReference>
<comment type="subcellular location">
    <subcellularLocation>
        <location evidence="1">Periplasm</location>
    </subcellularLocation>
</comment>
<reference evidence="6 7" key="1">
    <citation type="submission" date="2015-10" db="EMBL/GenBank/DDBJ databases">
        <title>Transcriptomic analysis of a linuron degrading triple-species bacterial consortium.</title>
        <authorList>
            <person name="Albers P."/>
        </authorList>
    </citation>
    <scope>NUCLEOTIDE SEQUENCE [LARGE SCALE GENOMIC DNA]</scope>
    <source>
        <strain evidence="6 7">WDL6</strain>
    </source>
</reference>
<evidence type="ECO:0000256" key="3">
    <source>
        <dbReference type="ARBA" id="ARBA00022448"/>
    </source>
</evidence>
<dbReference type="Pfam" id="PF13531">
    <property type="entry name" value="SBP_bac_11"/>
    <property type="match status" value="1"/>
</dbReference>
<protein>
    <submittedName>
        <fullName evidence="6">Sulfate and thiosulfate binding protein CysP</fullName>
    </submittedName>
</protein>
<accession>A0A109BE59</accession>
<sequence length="345" mass="36962">MLARTILADHRVKPVRTAVVAAVALIAGAGAVLAEDQKTLLNASYDVSRELYKDINAAFIAAEKSAGKDVAVNQSHGGSTKQALAVANGLEADVVTFNQAPDIDILAKAGVVDADWRAKFPNNASPYTTTSVFLVRKGNPKQIKDWDDLAKPGIEVIAPNPKTSGNGRYTYLAAWGDALRKTGSEEGAQDFVAKLFANVPVLDGGGRGATTTFTQRDKGDVLVTFENEAALIGREIGADKFEVVYPKASIIAEPPVAIVNSVVDRRNSRELAKAYIDFLYSPAGQEIIAKHDLRPRNTDVLKANAAKFPPIETFSVEELLGGWEAVQKKHFADGGIYDTITIGKQ</sequence>
<dbReference type="GO" id="GO:1902358">
    <property type="term" value="P:sulfate transmembrane transport"/>
    <property type="evidence" value="ECO:0007669"/>
    <property type="project" value="InterPro"/>
</dbReference>
<dbReference type="GO" id="GO:0003735">
    <property type="term" value="F:structural constituent of ribosome"/>
    <property type="evidence" value="ECO:0007669"/>
    <property type="project" value="InterPro"/>
</dbReference>
<gene>
    <name evidence="6" type="ORF">APY04_2083</name>
</gene>
<dbReference type="GO" id="GO:0140104">
    <property type="term" value="F:molecular carrier activity"/>
    <property type="evidence" value="ECO:0007669"/>
    <property type="project" value="InterPro"/>
</dbReference>
<evidence type="ECO:0000313" key="7">
    <source>
        <dbReference type="Proteomes" id="UP000059074"/>
    </source>
</evidence>
<dbReference type="AlphaFoldDB" id="A0A109BE59"/>
<dbReference type="SUPFAM" id="SSF53850">
    <property type="entry name" value="Periplasmic binding protein-like II"/>
    <property type="match status" value="1"/>
</dbReference>
<dbReference type="Proteomes" id="UP000059074">
    <property type="component" value="Unassembled WGS sequence"/>
</dbReference>
<dbReference type="PANTHER" id="PTHR30368">
    <property type="entry name" value="SULFATE-BINDING PROTEIN"/>
    <property type="match status" value="1"/>
</dbReference>
<dbReference type="NCBIfam" id="TIGR00971">
    <property type="entry name" value="3a0106s03"/>
    <property type="match status" value="1"/>
</dbReference>
<evidence type="ECO:0000256" key="5">
    <source>
        <dbReference type="ARBA" id="ARBA00022764"/>
    </source>
</evidence>
<evidence type="ECO:0000256" key="4">
    <source>
        <dbReference type="ARBA" id="ARBA00022729"/>
    </source>
</evidence>
<dbReference type="PATRIC" id="fig|121290.4.peg.1375"/>
<proteinExistence type="inferred from homology"/>
<dbReference type="PANTHER" id="PTHR30368:SF2">
    <property type="entry name" value="SULFATE-BINDING PROTEIN"/>
    <property type="match status" value="1"/>
</dbReference>
<evidence type="ECO:0000256" key="1">
    <source>
        <dbReference type="ARBA" id="ARBA00004418"/>
    </source>
</evidence>